<dbReference type="Pfam" id="PF14587">
    <property type="entry name" value="Glyco_hydr_30_2"/>
    <property type="match status" value="1"/>
</dbReference>
<keyword evidence="3" id="KW-0378">Hydrolase</keyword>
<dbReference type="PANTHER" id="PTHR42767">
    <property type="entry name" value="ENDO-BETA-1,6-GALACTANASE"/>
    <property type="match status" value="1"/>
</dbReference>
<gene>
    <name evidence="3" type="ORF">LX66_3069</name>
</gene>
<proteinExistence type="predicted"/>
<name>A0A562T7G0_CHIJA</name>
<organism evidence="3 4">
    <name type="scientific">Chitinophaga japonensis</name>
    <name type="common">Flexibacter japonensis</name>
    <dbReference type="NCBI Taxonomy" id="104662"/>
    <lineage>
        <taxon>Bacteria</taxon>
        <taxon>Pseudomonadati</taxon>
        <taxon>Bacteroidota</taxon>
        <taxon>Chitinophagia</taxon>
        <taxon>Chitinophagales</taxon>
        <taxon>Chitinophagaceae</taxon>
        <taxon>Chitinophaga</taxon>
    </lineage>
</organism>
<dbReference type="InterPro" id="IPR033452">
    <property type="entry name" value="GH30_C"/>
</dbReference>
<keyword evidence="4" id="KW-1185">Reference proteome</keyword>
<dbReference type="Pfam" id="PF17189">
    <property type="entry name" value="Glyco_hydro_30C"/>
    <property type="match status" value="1"/>
</dbReference>
<feature type="domain" description="Endo-beta-1,6-galactanase-like" evidence="1">
    <location>
        <begin position="25"/>
        <end position="386"/>
    </location>
</feature>
<dbReference type="SUPFAM" id="SSF51445">
    <property type="entry name" value="(Trans)glycosidases"/>
    <property type="match status" value="1"/>
</dbReference>
<protein>
    <submittedName>
        <fullName evidence="3">O-glycosyl hydrolase</fullName>
    </submittedName>
</protein>
<evidence type="ECO:0000259" key="1">
    <source>
        <dbReference type="Pfam" id="PF14587"/>
    </source>
</evidence>
<dbReference type="InterPro" id="IPR039743">
    <property type="entry name" value="6GAL/EXGAL"/>
</dbReference>
<dbReference type="GO" id="GO:0004553">
    <property type="term" value="F:hydrolase activity, hydrolyzing O-glycosyl compounds"/>
    <property type="evidence" value="ECO:0007669"/>
    <property type="project" value="InterPro"/>
</dbReference>
<accession>A0A562T7G0</accession>
<evidence type="ECO:0000313" key="4">
    <source>
        <dbReference type="Proteomes" id="UP000316778"/>
    </source>
</evidence>
<dbReference type="Gene3D" id="2.60.40.1180">
    <property type="entry name" value="Golgi alpha-mannosidase II"/>
    <property type="match status" value="1"/>
</dbReference>
<evidence type="ECO:0000313" key="3">
    <source>
        <dbReference type="EMBL" id="TWI88976.1"/>
    </source>
</evidence>
<dbReference type="OrthoDB" id="9806701at2"/>
<reference evidence="3 4" key="1">
    <citation type="journal article" date="2013" name="Stand. Genomic Sci.">
        <title>Genomic Encyclopedia of Type Strains, Phase I: The one thousand microbial genomes (KMG-I) project.</title>
        <authorList>
            <person name="Kyrpides N.C."/>
            <person name="Woyke T."/>
            <person name="Eisen J.A."/>
            <person name="Garrity G."/>
            <person name="Lilburn T.G."/>
            <person name="Beck B.J."/>
            <person name="Whitman W.B."/>
            <person name="Hugenholtz P."/>
            <person name="Klenk H.P."/>
        </authorList>
    </citation>
    <scope>NUCLEOTIDE SEQUENCE [LARGE SCALE GENOMIC DNA]</scope>
    <source>
        <strain evidence="3 4">DSM 13484</strain>
    </source>
</reference>
<dbReference type="AlphaFoldDB" id="A0A562T7G0"/>
<comment type="caution">
    <text evidence="3">The sequence shown here is derived from an EMBL/GenBank/DDBJ whole genome shotgun (WGS) entry which is preliminary data.</text>
</comment>
<dbReference type="InterPro" id="IPR013780">
    <property type="entry name" value="Glyco_hydro_b"/>
</dbReference>
<dbReference type="Proteomes" id="UP000316778">
    <property type="component" value="Unassembled WGS sequence"/>
</dbReference>
<dbReference type="Gene3D" id="3.20.20.80">
    <property type="entry name" value="Glycosidases"/>
    <property type="match status" value="1"/>
</dbReference>
<dbReference type="SUPFAM" id="SSF51011">
    <property type="entry name" value="Glycosyl hydrolase domain"/>
    <property type="match status" value="1"/>
</dbReference>
<dbReference type="InterPro" id="IPR017853">
    <property type="entry name" value="GH"/>
</dbReference>
<feature type="domain" description="Glycosyl hydrolase family 30 beta sandwich" evidence="2">
    <location>
        <begin position="415"/>
        <end position="503"/>
    </location>
</feature>
<dbReference type="EMBL" id="VLLG01000003">
    <property type="protein sequence ID" value="TWI88976.1"/>
    <property type="molecule type" value="Genomic_DNA"/>
</dbReference>
<dbReference type="InterPro" id="IPR039514">
    <property type="entry name" value="6GAL-like"/>
</dbReference>
<sequence length="510" mass="55207">MRNIIILLLACLPGIPRLYGQVKQVSVNVDAAVTYQTIRSFGASDAWACQFAGAWPADKKNAIADLLFSMDTTAGGQPQGIGLSLWRFNVGAGSAQQGDNSGIGDEWRRAESFLEPDHTYNWNRQAGQQWFLQAARERGVSQFLAFLNSPPVQLTRNGKAFATKGNCNIDSSRYQDLATYVAQVIKGVQAHTGILFGYLSPVNEPQWDWSDGGQEGCPYSNAQVSGLVKAISQTFTAQRLPTKILVPEAGQLNYLYETANKPARGAQVSAFFDPASSAYLGQLPAVEHSIAGHSYFTSSPYDTAVQVRQRLAAQVAGVKGLEYWQSEYCILGDNAGEINGSGRDLGMDAALYLARVIHQDLTIANAAAWHHWLAVSPYDYKDGLVYIDKQKTDGQYYESKMLWVLGNYSRFIRPGARRVQATLGDSTLAPTLLVSAYRNADHTFSMVLVNNSAAALDVTLKGGPSLPDRYRTYTTSAAGSLAPGGIIAAKDGLRVPARSVVTLVGTLPAS</sequence>
<dbReference type="RefSeq" id="WP_145714963.1">
    <property type="nucleotide sequence ID" value="NZ_BAAAFY010000001.1"/>
</dbReference>
<dbReference type="PANTHER" id="PTHR42767:SF1">
    <property type="entry name" value="ENDO-BETA-1,6-GALACTANASE-LIKE DOMAIN-CONTAINING PROTEIN"/>
    <property type="match status" value="1"/>
</dbReference>
<evidence type="ECO:0000259" key="2">
    <source>
        <dbReference type="Pfam" id="PF17189"/>
    </source>
</evidence>